<dbReference type="PANTHER" id="PTHR12534:SF0">
    <property type="entry name" value="SMALL RIBOSOMAL SUBUNIT PROTEIN US2M"/>
    <property type="match status" value="1"/>
</dbReference>
<dbReference type="EMBL" id="MH348274">
    <property type="protein sequence ID" value="QAV57648.1"/>
    <property type="molecule type" value="Genomic_DNA"/>
</dbReference>
<comment type="subcellular location">
    <subcellularLocation>
        <location evidence="5">Plastid</location>
        <location evidence="5">Chloroplast</location>
    </subcellularLocation>
</comment>
<dbReference type="SUPFAM" id="SSF52313">
    <property type="entry name" value="Ribosomal protein S2"/>
    <property type="match status" value="1"/>
</dbReference>
<dbReference type="GO" id="GO:0005763">
    <property type="term" value="C:mitochondrial small ribosomal subunit"/>
    <property type="evidence" value="ECO:0007669"/>
    <property type="project" value="TreeGrafter"/>
</dbReference>
<dbReference type="GeneID" id="39333962"/>
<dbReference type="RefSeq" id="YP_009562291.1">
    <property type="nucleotide sequence ID" value="NC_041122.1"/>
</dbReference>
<accession>A0A410YEQ0</accession>
<dbReference type="GO" id="GO:0006412">
    <property type="term" value="P:translation"/>
    <property type="evidence" value="ECO:0007669"/>
    <property type="project" value="UniProtKB-UniRule"/>
</dbReference>
<dbReference type="AlphaFoldDB" id="A0A410YEQ0"/>
<sequence length="256" mass="28986">MQQKNRNIDLEGMMEAGVHFGHQIHKWNPKMSPYIFTERKGVHILDLTQTARLLSEACNLVFNAAIEGKEFLIVGTKYPVTDLIASIAIKSRCHYVNEKWLGGMLTNWSTVETRLQRFQFLQTEEDTGGFDRLPKREAAVLKRQLLRLKKYLSGIQYMSNLPDIVIVTDQHEQSTAIKECITLSIPTICVVDTDCDPDLTDIPIPGNDDARSSIRWILDKLIGAIQEGRSNPKVMDLINHGIANHPNHPESNEVAK</sequence>
<dbReference type="InterPro" id="IPR005706">
    <property type="entry name" value="Ribosomal_uS2_bac/mit/plastid"/>
</dbReference>
<dbReference type="GO" id="GO:0009507">
    <property type="term" value="C:chloroplast"/>
    <property type="evidence" value="ECO:0007669"/>
    <property type="project" value="UniProtKB-SubCell"/>
</dbReference>
<reference evidence="6" key="1">
    <citation type="journal article" date="2019" name="Nord. J. Bot.">
        <title>The complete plastid genome sequence of Trichomanes trollii (Hymenophyllaceae).</title>
        <authorList>
            <person name="Lehtonen S."/>
        </authorList>
    </citation>
    <scope>NUCLEOTIDE SEQUENCE</scope>
</reference>
<name>A0A410YEQ0_9MONI</name>
<evidence type="ECO:0000256" key="2">
    <source>
        <dbReference type="ARBA" id="ARBA00022980"/>
    </source>
</evidence>
<dbReference type="PRINTS" id="PR00395">
    <property type="entry name" value="RIBOSOMALS2"/>
</dbReference>
<evidence type="ECO:0000256" key="3">
    <source>
        <dbReference type="ARBA" id="ARBA00023274"/>
    </source>
</evidence>
<evidence type="ECO:0000256" key="4">
    <source>
        <dbReference type="ARBA" id="ARBA00035155"/>
    </source>
</evidence>
<dbReference type="InterPro" id="IPR001865">
    <property type="entry name" value="Ribosomal_uS2"/>
</dbReference>
<dbReference type="InterPro" id="IPR023591">
    <property type="entry name" value="Ribosomal_uS2_flav_dom_sf"/>
</dbReference>
<dbReference type="CDD" id="cd01425">
    <property type="entry name" value="RPS2"/>
    <property type="match status" value="1"/>
</dbReference>
<dbReference type="NCBIfam" id="TIGR01011">
    <property type="entry name" value="rpsB_bact"/>
    <property type="match status" value="1"/>
</dbReference>
<evidence type="ECO:0000256" key="1">
    <source>
        <dbReference type="ARBA" id="ARBA00006242"/>
    </source>
</evidence>
<keyword evidence="6" id="KW-0150">Chloroplast</keyword>
<dbReference type="GO" id="GO:0003735">
    <property type="term" value="F:structural constituent of ribosome"/>
    <property type="evidence" value="ECO:0007669"/>
    <property type="project" value="InterPro"/>
</dbReference>
<keyword evidence="2 5" id="KW-0689">Ribosomal protein</keyword>
<dbReference type="Pfam" id="PF00318">
    <property type="entry name" value="Ribosomal_S2"/>
    <property type="match status" value="1"/>
</dbReference>
<dbReference type="FunFam" id="1.10.287.610:FF:000001">
    <property type="entry name" value="30S ribosomal protein S2"/>
    <property type="match status" value="1"/>
</dbReference>
<dbReference type="PANTHER" id="PTHR12534">
    <property type="entry name" value="30S RIBOSOMAL PROTEIN S2 PROKARYOTIC AND ORGANELLAR"/>
    <property type="match status" value="1"/>
</dbReference>
<dbReference type="Gene3D" id="1.10.287.610">
    <property type="entry name" value="Helix hairpin bin"/>
    <property type="match status" value="1"/>
</dbReference>
<gene>
    <name evidence="5 6" type="primary">rps2</name>
</gene>
<geneLocation type="chloroplast" evidence="6"/>
<protein>
    <recommendedName>
        <fullName evidence="4 5">Small ribosomal subunit protein uS2c</fullName>
    </recommendedName>
</protein>
<evidence type="ECO:0000256" key="5">
    <source>
        <dbReference type="HAMAP-Rule" id="MF_00291"/>
    </source>
</evidence>
<comment type="similarity">
    <text evidence="1 5">Belongs to the universal ribosomal protein uS2 family.</text>
</comment>
<dbReference type="Gene3D" id="3.40.50.10490">
    <property type="entry name" value="Glucose-6-phosphate isomerase like protein, domain 1"/>
    <property type="match status" value="1"/>
</dbReference>
<evidence type="ECO:0000313" key="6">
    <source>
        <dbReference type="EMBL" id="QAV57648.1"/>
    </source>
</evidence>
<proteinExistence type="inferred from homology"/>
<dbReference type="HAMAP" id="MF_00291_B">
    <property type="entry name" value="Ribosomal_uS2_B"/>
    <property type="match status" value="1"/>
</dbReference>
<organism evidence="6">
    <name type="scientific">Trichomanes trollii</name>
    <dbReference type="NCBI Taxonomy" id="1481379"/>
    <lineage>
        <taxon>Eukaryota</taxon>
        <taxon>Viridiplantae</taxon>
        <taxon>Streptophyta</taxon>
        <taxon>Embryophyta</taxon>
        <taxon>Tracheophyta</taxon>
        <taxon>Polypodiopsida</taxon>
        <taxon>Polypodiidae</taxon>
        <taxon>Hymenophyllales</taxon>
        <taxon>Hymenophyllaceae</taxon>
        <taxon>Trichomanoideae</taxon>
        <taxon>Trichomanes</taxon>
    </lineage>
</organism>
<keyword evidence="6" id="KW-0934">Plastid</keyword>
<keyword evidence="3 5" id="KW-0687">Ribonucleoprotein</keyword>